<reference evidence="1 2" key="1">
    <citation type="submission" date="2016-10" db="EMBL/GenBank/DDBJ databases">
        <authorList>
            <person name="de Groot N.N."/>
        </authorList>
    </citation>
    <scope>NUCLEOTIDE SEQUENCE [LARGE SCALE GENOMIC DNA]</scope>
    <source>
        <strain evidence="1 2">L14</strain>
    </source>
</reference>
<protein>
    <submittedName>
        <fullName evidence="1">Uncharacterized protein</fullName>
    </submittedName>
</protein>
<gene>
    <name evidence="1" type="ORF">SAMN05216587_104224</name>
</gene>
<sequence length="65" mass="7417">MARKQKRVVAKAKEVNNHKYAFRCFLLRLGLIGDEYKTSRKILLQNLSGNAAFKCGHRKGGTEHD</sequence>
<organism evidence="1 2">
    <name type="scientific">Selenomonas ruminantium</name>
    <dbReference type="NCBI Taxonomy" id="971"/>
    <lineage>
        <taxon>Bacteria</taxon>
        <taxon>Bacillati</taxon>
        <taxon>Bacillota</taxon>
        <taxon>Negativicutes</taxon>
        <taxon>Selenomonadales</taxon>
        <taxon>Selenomonadaceae</taxon>
        <taxon>Selenomonas</taxon>
    </lineage>
</organism>
<dbReference type="AlphaFoldDB" id="A0A1I0X7Y0"/>
<dbReference type="Proteomes" id="UP000183843">
    <property type="component" value="Unassembled WGS sequence"/>
</dbReference>
<evidence type="ECO:0000313" key="1">
    <source>
        <dbReference type="EMBL" id="SFA96113.1"/>
    </source>
</evidence>
<accession>A0A1I0X7Y0</accession>
<evidence type="ECO:0000313" key="2">
    <source>
        <dbReference type="Proteomes" id="UP000183843"/>
    </source>
</evidence>
<dbReference type="RefSeq" id="WP_371262673.1">
    <property type="nucleotide sequence ID" value="NZ_FOJX01000004.1"/>
</dbReference>
<name>A0A1I0X7Y0_SELRU</name>
<proteinExistence type="predicted"/>
<dbReference type="EMBL" id="FOJX01000004">
    <property type="protein sequence ID" value="SFA96113.1"/>
    <property type="molecule type" value="Genomic_DNA"/>
</dbReference>